<organism evidence="3 4">
    <name type="scientific">Saprolegnia diclina (strain VS20)</name>
    <dbReference type="NCBI Taxonomy" id="1156394"/>
    <lineage>
        <taxon>Eukaryota</taxon>
        <taxon>Sar</taxon>
        <taxon>Stramenopiles</taxon>
        <taxon>Oomycota</taxon>
        <taxon>Saprolegniomycetes</taxon>
        <taxon>Saprolegniales</taxon>
        <taxon>Saprolegniaceae</taxon>
        <taxon>Saprolegnia</taxon>
    </lineage>
</organism>
<gene>
    <name evidence="3" type="ORF">SDRG_00515</name>
</gene>
<dbReference type="InterPro" id="IPR036045">
    <property type="entry name" value="Sec1-like_sf"/>
</dbReference>
<dbReference type="GO" id="GO:0016192">
    <property type="term" value="P:vesicle-mediated transport"/>
    <property type="evidence" value="ECO:0007669"/>
    <property type="project" value="InterPro"/>
</dbReference>
<reference evidence="3 4" key="1">
    <citation type="submission" date="2012-04" db="EMBL/GenBank/DDBJ databases">
        <title>The Genome Sequence of Saprolegnia declina VS20.</title>
        <authorList>
            <consortium name="The Broad Institute Genome Sequencing Platform"/>
            <person name="Russ C."/>
            <person name="Nusbaum C."/>
            <person name="Tyler B."/>
            <person name="van West P."/>
            <person name="Dieguez-Uribeondo J."/>
            <person name="de Bruijn I."/>
            <person name="Tripathy S."/>
            <person name="Jiang R."/>
            <person name="Young S.K."/>
            <person name="Zeng Q."/>
            <person name="Gargeya S."/>
            <person name="Fitzgerald M."/>
            <person name="Haas B."/>
            <person name="Abouelleil A."/>
            <person name="Alvarado L."/>
            <person name="Arachchi H.M."/>
            <person name="Berlin A."/>
            <person name="Chapman S.B."/>
            <person name="Goldberg J."/>
            <person name="Griggs A."/>
            <person name="Gujja S."/>
            <person name="Hansen M."/>
            <person name="Howarth C."/>
            <person name="Imamovic A."/>
            <person name="Larimer J."/>
            <person name="McCowen C."/>
            <person name="Montmayeur A."/>
            <person name="Murphy C."/>
            <person name="Neiman D."/>
            <person name="Pearson M."/>
            <person name="Priest M."/>
            <person name="Roberts A."/>
            <person name="Saif S."/>
            <person name="Shea T."/>
            <person name="Sisk P."/>
            <person name="Sykes S."/>
            <person name="Wortman J."/>
            <person name="Nusbaum C."/>
            <person name="Birren B."/>
        </authorList>
    </citation>
    <scope>NUCLEOTIDE SEQUENCE [LARGE SCALE GENOMIC DNA]</scope>
    <source>
        <strain evidence="3 4">VS20</strain>
    </source>
</reference>
<dbReference type="Gene3D" id="3.40.50.1910">
    <property type="match status" value="1"/>
</dbReference>
<dbReference type="Proteomes" id="UP000030762">
    <property type="component" value="Unassembled WGS sequence"/>
</dbReference>
<sequence length="732" mass="78435">MRPFRCCDESLGPLVDVASRLQLRQAVLVADSSSAEALQWAGGLPFVLQNLQIASVVALEDVKRSPAATLNPFQLVRPPSVAVLTCSALGDVEATLRAMLPHVTQLVVLSTIPETAHGPAFSFEAFRASLLPAPAKVYVEYVPLMYAPLSEKDGADPSVFVLTHPTCAAAFPLMRTQLPATPATHVNEIAPADIPEASRRAFKLLAQVLAGILQQWRFQVKDHIFALGGTSLKVGHTLLHTLHLMQGECTPGDLKLLQPANLILIDRTLDLATPSSHQFSLLDRILQQLPKASTPPAAEHITQVAPLDAAAEHAKNRLSVPASWSGGVSVCHGQDPVAAATVRNLLSHGPVNALRELSTSLRAVAMDLIKSKATPTPEKTPKDQPLRGRDVVQRWLACIDGAYDPKVTWQHKKLLQLGLAVLETMGRMETTQALWSHVANIEKRYAQSRFQGAAEWILPEVADLVNRQGMVPDEPLLSLDAVLQLFVYAFAIAGNHEMEDYTRGMVRQALQKAILAHDGSSDLLPQDLCQLLMTCGSVSSKNQEPLPTEATEEDDEWGWDDDAAKAPPSLPTTASHAPATVAAVEAYVAHLLPVLEECGQLYHEVAPALASDFALGLLPQVVSQLVDPSCPTIKDLQHVTDASEQLARAGIDLLKSGLSVFGLSGQGIKGAPVVVPHLSTPGAVCVVFVIGGISAHEVQAIADVMKGRTDVQLILGSTTLSTPTTLLRHLVA</sequence>
<dbReference type="SUPFAM" id="SSF56815">
    <property type="entry name" value="Sec1/munc18-like (SM) proteins"/>
    <property type="match status" value="1"/>
</dbReference>
<keyword evidence="4" id="KW-1185">Reference proteome</keyword>
<comment type="similarity">
    <text evidence="1">Belongs to the STXBP/unc-18/SEC1 family.</text>
</comment>
<dbReference type="InParanoid" id="T0QX26"/>
<dbReference type="OrthoDB" id="549905at2759"/>
<dbReference type="InterPro" id="IPR027482">
    <property type="entry name" value="Sec1-like_dom2"/>
</dbReference>
<dbReference type="VEuPathDB" id="FungiDB:SDRG_00515"/>
<dbReference type="EMBL" id="JH767132">
    <property type="protein sequence ID" value="EQC42794.1"/>
    <property type="molecule type" value="Genomic_DNA"/>
</dbReference>
<dbReference type="OMA" id="SERAHEC"/>
<dbReference type="InterPro" id="IPR001619">
    <property type="entry name" value="Sec1-like"/>
</dbReference>
<dbReference type="GeneID" id="19941242"/>
<feature type="compositionally biased region" description="Acidic residues" evidence="2">
    <location>
        <begin position="550"/>
        <end position="561"/>
    </location>
</feature>
<dbReference type="AlphaFoldDB" id="T0QX26"/>
<evidence type="ECO:0000313" key="4">
    <source>
        <dbReference type="Proteomes" id="UP000030762"/>
    </source>
</evidence>
<protein>
    <recommendedName>
        <fullName evidence="5">Sec1 family domain-containing protein 2</fullName>
    </recommendedName>
</protein>
<accession>T0QX26</accession>
<dbReference type="RefSeq" id="XP_008604217.1">
    <property type="nucleotide sequence ID" value="XM_008605995.1"/>
</dbReference>
<evidence type="ECO:0000313" key="3">
    <source>
        <dbReference type="EMBL" id="EQC42794.1"/>
    </source>
</evidence>
<dbReference type="PANTHER" id="PTHR11679">
    <property type="entry name" value="VESICLE PROTEIN SORTING-ASSOCIATED"/>
    <property type="match status" value="1"/>
</dbReference>
<evidence type="ECO:0008006" key="5">
    <source>
        <dbReference type="Google" id="ProtNLM"/>
    </source>
</evidence>
<feature type="region of interest" description="Disordered" evidence="2">
    <location>
        <begin position="539"/>
        <end position="574"/>
    </location>
</feature>
<name>T0QX26_SAPDV</name>
<evidence type="ECO:0000256" key="1">
    <source>
        <dbReference type="ARBA" id="ARBA00009884"/>
    </source>
</evidence>
<proteinExistence type="inferred from homology"/>
<evidence type="ECO:0000256" key="2">
    <source>
        <dbReference type="SAM" id="MobiDB-lite"/>
    </source>
</evidence>